<dbReference type="AlphaFoldDB" id="A0A017HJD1"/>
<accession>A0A017HJD1</accession>
<evidence type="ECO:0000313" key="3">
    <source>
        <dbReference type="Proteomes" id="UP000019666"/>
    </source>
</evidence>
<organism evidence="2 3">
    <name type="scientific">Rubellimicrobium mesophilum DSM 19309</name>
    <dbReference type="NCBI Taxonomy" id="442562"/>
    <lineage>
        <taxon>Bacteria</taxon>
        <taxon>Pseudomonadati</taxon>
        <taxon>Pseudomonadota</taxon>
        <taxon>Alphaproteobacteria</taxon>
        <taxon>Rhodobacterales</taxon>
        <taxon>Roseobacteraceae</taxon>
        <taxon>Rubellimicrobium</taxon>
    </lineage>
</organism>
<dbReference type="Proteomes" id="UP000019666">
    <property type="component" value="Unassembled WGS sequence"/>
</dbReference>
<dbReference type="OrthoDB" id="7778431at2"/>
<proteinExistence type="predicted"/>
<dbReference type="EMBL" id="AOSK01000113">
    <property type="protein sequence ID" value="EYD74456.1"/>
    <property type="molecule type" value="Genomic_DNA"/>
</dbReference>
<keyword evidence="3" id="KW-1185">Reference proteome</keyword>
<dbReference type="PATRIC" id="fig|442562.3.peg.3939"/>
<gene>
    <name evidence="2" type="ORF">Rumeso_03993</name>
</gene>
<evidence type="ECO:0000256" key="1">
    <source>
        <dbReference type="SAM" id="MobiDB-lite"/>
    </source>
</evidence>
<comment type="caution">
    <text evidence="2">The sequence shown here is derived from an EMBL/GenBank/DDBJ whole genome shotgun (WGS) entry which is preliminary data.</text>
</comment>
<dbReference type="STRING" id="442562.Rumeso_03993"/>
<dbReference type="RefSeq" id="WP_037280488.1">
    <property type="nucleotide sequence ID" value="NZ_KK088573.1"/>
</dbReference>
<feature type="region of interest" description="Disordered" evidence="1">
    <location>
        <begin position="71"/>
        <end position="91"/>
    </location>
</feature>
<name>A0A017HJD1_9RHOB</name>
<evidence type="ECO:0000313" key="2">
    <source>
        <dbReference type="EMBL" id="EYD74456.1"/>
    </source>
</evidence>
<dbReference type="HOGENOM" id="CLU_171853_0_0_5"/>
<protein>
    <submittedName>
        <fullName evidence="2">Uncharacterized protein</fullName>
    </submittedName>
</protein>
<sequence length="91" mass="10207">MTEKDPHDPKGLVRESYRIEGITEPECRSIFLDWALSLPPDADPRPHVLALLDRHRDDAHPMTGMLRAALATAEAPRRRGGRYGRINPPGT</sequence>
<reference evidence="2 3" key="1">
    <citation type="submission" date="2013-02" db="EMBL/GenBank/DDBJ databases">
        <authorList>
            <person name="Fiebig A."/>
            <person name="Goeker M."/>
            <person name="Klenk H.-P.P."/>
        </authorList>
    </citation>
    <scope>NUCLEOTIDE SEQUENCE [LARGE SCALE GENOMIC DNA]</scope>
    <source>
        <strain evidence="2 3">DSM 19309</strain>
    </source>
</reference>